<gene>
    <name evidence="1" type="ORF">Celaphus_00016704</name>
</gene>
<name>A0A212C4F7_CEREH</name>
<evidence type="ECO:0008006" key="3">
    <source>
        <dbReference type="Google" id="ProtNLM"/>
    </source>
</evidence>
<comment type="caution">
    <text evidence="1">The sequence shown here is derived from an EMBL/GenBank/DDBJ whole genome shotgun (WGS) entry which is preliminary data.</text>
</comment>
<protein>
    <recommendedName>
        <fullName evidence="3">RRM domain-containing protein</fullName>
    </recommendedName>
</protein>
<dbReference type="AlphaFoldDB" id="A0A212C4F7"/>
<accession>A0A212C4F7</accession>
<proteinExistence type="predicted"/>
<sequence length="61" mass="7059">MAEAGVEAEVEVCLVMLWWITVPGHWRFLHLQRQYGEIEDCQIDDSSLHAVITFKTRAEAE</sequence>
<feature type="non-terminal residue" evidence="1">
    <location>
        <position position="61"/>
    </location>
</feature>
<organism evidence="1 2">
    <name type="scientific">Cervus elaphus hippelaphus</name>
    <name type="common">European red deer</name>
    <dbReference type="NCBI Taxonomy" id="46360"/>
    <lineage>
        <taxon>Eukaryota</taxon>
        <taxon>Metazoa</taxon>
        <taxon>Chordata</taxon>
        <taxon>Craniata</taxon>
        <taxon>Vertebrata</taxon>
        <taxon>Euteleostomi</taxon>
        <taxon>Mammalia</taxon>
        <taxon>Eutheria</taxon>
        <taxon>Laurasiatheria</taxon>
        <taxon>Artiodactyla</taxon>
        <taxon>Ruminantia</taxon>
        <taxon>Pecora</taxon>
        <taxon>Cervidae</taxon>
        <taxon>Cervinae</taxon>
        <taxon>Cervus</taxon>
    </lineage>
</organism>
<evidence type="ECO:0000313" key="1">
    <source>
        <dbReference type="EMBL" id="OWK00865.1"/>
    </source>
</evidence>
<dbReference type="Proteomes" id="UP000242450">
    <property type="component" value="Chromosome 30"/>
</dbReference>
<dbReference type="EMBL" id="MKHE01000030">
    <property type="protein sequence ID" value="OWK00865.1"/>
    <property type="molecule type" value="Genomic_DNA"/>
</dbReference>
<evidence type="ECO:0000313" key="2">
    <source>
        <dbReference type="Proteomes" id="UP000242450"/>
    </source>
</evidence>
<keyword evidence="2" id="KW-1185">Reference proteome</keyword>
<reference evidence="1 2" key="1">
    <citation type="journal article" date="2018" name="Mol. Genet. Genomics">
        <title>The red deer Cervus elaphus genome CerEla1.0: sequencing, annotating, genes, and chromosomes.</title>
        <authorList>
            <person name="Bana N.A."/>
            <person name="Nyiri A."/>
            <person name="Nagy J."/>
            <person name="Frank K."/>
            <person name="Nagy T."/>
            <person name="Steger V."/>
            <person name="Schiller M."/>
            <person name="Lakatos P."/>
            <person name="Sugar L."/>
            <person name="Horn P."/>
            <person name="Barta E."/>
            <person name="Orosz L."/>
        </authorList>
    </citation>
    <scope>NUCLEOTIDE SEQUENCE [LARGE SCALE GENOMIC DNA]</scope>
    <source>
        <strain evidence="1">Hungarian</strain>
    </source>
</reference>
<dbReference type="OrthoDB" id="8961609at2759"/>